<feature type="transmembrane region" description="Helical" evidence="9">
    <location>
        <begin position="252"/>
        <end position="272"/>
    </location>
</feature>
<feature type="region of interest" description="Disordered" evidence="8">
    <location>
        <begin position="571"/>
        <end position="634"/>
    </location>
</feature>
<keyword evidence="5 9" id="KW-1133">Transmembrane helix</keyword>
<feature type="region of interest" description="Disordered" evidence="8">
    <location>
        <begin position="25"/>
        <end position="56"/>
    </location>
</feature>
<comment type="similarity">
    <text evidence="2">Belongs to the Ca(2+):cation antiporter (CaCA) (TC 2.A.19) family.</text>
</comment>
<evidence type="ECO:0000256" key="9">
    <source>
        <dbReference type="SAM" id="Phobius"/>
    </source>
</evidence>
<evidence type="ECO:0000256" key="3">
    <source>
        <dbReference type="ARBA" id="ARBA00022448"/>
    </source>
</evidence>
<accession>W2S2G5</accession>
<evidence type="ECO:0000256" key="5">
    <source>
        <dbReference type="ARBA" id="ARBA00022989"/>
    </source>
</evidence>
<organism evidence="11 12">
    <name type="scientific">Cyphellophora europaea (strain CBS 101466)</name>
    <name type="common">Phialophora europaea</name>
    <dbReference type="NCBI Taxonomy" id="1220924"/>
    <lineage>
        <taxon>Eukaryota</taxon>
        <taxon>Fungi</taxon>
        <taxon>Dikarya</taxon>
        <taxon>Ascomycota</taxon>
        <taxon>Pezizomycotina</taxon>
        <taxon>Eurotiomycetes</taxon>
        <taxon>Chaetothyriomycetidae</taxon>
        <taxon>Chaetothyriales</taxon>
        <taxon>Cyphellophoraceae</taxon>
        <taxon>Cyphellophora</taxon>
    </lineage>
</organism>
<feature type="transmembrane region" description="Helical" evidence="9">
    <location>
        <begin position="210"/>
        <end position="232"/>
    </location>
</feature>
<dbReference type="VEuPathDB" id="FungiDB:HMPREF1541_02039"/>
<dbReference type="FunFam" id="1.20.1420.30:FF:000011">
    <property type="entry name" value="Vacuolar calcium ion transporter"/>
    <property type="match status" value="1"/>
</dbReference>
<evidence type="ECO:0000256" key="8">
    <source>
        <dbReference type="SAM" id="MobiDB-lite"/>
    </source>
</evidence>
<feature type="compositionally biased region" description="Polar residues" evidence="8">
    <location>
        <begin position="394"/>
        <end position="413"/>
    </location>
</feature>
<evidence type="ECO:0000259" key="10">
    <source>
        <dbReference type="Pfam" id="PF01699"/>
    </source>
</evidence>
<feature type="transmembrane region" description="Helical" evidence="9">
    <location>
        <begin position="182"/>
        <end position="204"/>
    </location>
</feature>
<keyword evidence="3" id="KW-0813">Transport</keyword>
<feature type="compositionally biased region" description="Basic residues" evidence="8">
    <location>
        <begin position="467"/>
        <end position="487"/>
    </location>
</feature>
<evidence type="ECO:0000256" key="2">
    <source>
        <dbReference type="ARBA" id="ARBA00008170"/>
    </source>
</evidence>
<feature type="compositionally biased region" description="Polar residues" evidence="8">
    <location>
        <begin position="35"/>
        <end position="56"/>
    </location>
</feature>
<dbReference type="HOGENOM" id="CLU_008721_3_1_1"/>
<reference evidence="11 12" key="1">
    <citation type="submission" date="2013-03" db="EMBL/GenBank/DDBJ databases">
        <title>The Genome Sequence of Phialophora europaea CBS 101466.</title>
        <authorList>
            <consortium name="The Broad Institute Genomics Platform"/>
            <person name="Cuomo C."/>
            <person name="de Hoog S."/>
            <person name="Gorbushina A."/>
            <person name="Walker B."/>
            <person name="Young S.K."/>
            <person name="Zeng Q."/>
            <person name="Gargeya S."/>
            <person name="Fitzgerald M."/>
            <person name="Haas B."/>
            <person name="Abouelleil A."/>
            <person name="Allen A.W."/>
            <person name="Alvarado L."/>
            <person name="Arachchi H.M."/>
            <person name="Berlin A.M."/>
            <person name="Chapman S.B."/>
            <person name="Gainer-Dewar J."/>
            <person name="Goldberg J."/>
            <person name="Griggs A."/>
            <person name="Gujja S."/>
            <person name="Hansen M."/>
            <person name="Howarth C."/>
            <person name="Imamovic A."/>
            <person name="Ireland A."/>
            <person name="Larimer J."/>
            <person name="McCowan C."/>
            <person name="Murphy C."/>
            <person name="Pearson M."/>
            <person name="Poon T.W."/>
            <person name="Priest M."/>
            <person name="Roberts A."/>
            <person name="Saif S."/>
            <person name="Shea T."/>
            <person name="Sisk P."/>
            <person name="Sykes S."/>
            <person name="Wortman J."/>
            <person name="Nusbaum C."/>
            <person name="Birren B."/>
        </authorList>
    </citation>
    <scope>NUCLEOTIDE SEQUENCE [LARGE SCALE GENOMIC DNA]</scope>
    <source>
        <strain evidence="11 12">CBS 101466</strain>
    </source>
</reference>
<protein>
    <submittedName>
        <fullName evidence="11">Calcium/proton exchanger</fullName>
    </submittedName>
</protein>
<feature type="transmembrane region" description="Helical" evidence="9">
    <location>
        <begin position="121"/>
        <end position="138"/>
    </location>
</feature>
<dbReference type="EMBL" id="KB822718">
    <property type="protein sequence ID" value="ETN42881.1"/>
    <property type="molecule type" value="Genomic_DNA"/>
</dbReference>
<feature type="transmembrane region" description="Helical" evidence="9">
    <location>
        <begin position="643"/>
        <end position="662"/>
    </location>
</feature>
<keyword evidence="12" id="KW-1185">Reference proteome</keyword>
<dbReference type="RefSeq" id="XP_008714617.1">
    <property type="nucleotide sequence ID" value="XM_008716395.1"/>
</dbReference>
<dbReference type="Proteomes" id="UP000030752">
    <property type="component" value="Unassembled WGS sequence"/>
</dbReference>
<dbReference type="InterPro" id="IPR004713">
    <property type="entry name" value="CaH_exchang"/>
</dbReference>
<dbReference type="GO" id="GO:0000329">
    <property type="term" value="C:fungal-type vacuole membrane"/>
    <property type="evidence" value="ECO:0007669"/>
    <property type="project" value="TreeGrafter"/>
</dbReference>
<evidence type="ECO:0000256" key="6">
    <source>
        <dbReference type="ARBA" id="ARBA00023065"/>
    </source>
</evidence>
<feature type="compositionally biased region" description="Polar residues" evidence="8">
    <location>
        <begin position="600"/>
        <end position="619"/>
    </location>
</feature>
<evidence type="ECO:0000256" key="1">
    <source>
        <dbReference type="ARBA" id="ARBA00004127"/>
    </source>
</evidence>
<feature type="compositionally biased region" description="Basic residues" evidence="8">
    <location>
        <begin position="362"/>
        <end position="373"/>
    </location>
</feature>
<dbReference type="PANTHER" id="PTHR31503">
    <property type="entry name" value="VACUOLAR CALCIUM ION TRANSPORTER"/>
    <property type="match status" value="1"/>
</dbReference>
<feature type="region of interest" description="Disordered" evidence="8">
    <location>
        <begin position="457"/>
        <end position="536"/>
    </location>
</feature>
<evidence type="ECO:0000256" key="4">
    <source>
        <dbReference type="ARBA" id="ARBA00022692"/>
    </source>
</evidence>
<feature type="domain" description="Sodium/calcium exchanger membrane region" evidence="10">
    <location>
        <begin position="151"/>
        <end position="305"/>
    </location>
</feature>
<dbReference type="PANTHER" id="PTHR31503:SF18">
    <property type="entry name" value="CA(2+)_H(+) EXCHANGER, PUTATIVE (EUROFUNG)-RELATED"/>
    <property type="match status" value="1"/>
</dbReference>
<name>W2S2G5_CYPE1</name>
<dbReference type="eggNOG" id="KOG1397">
    <property type="taxonomic scope" value="Eukaryota"/>
</dbReference>
<keyword evidence="7 9" id="KW-0472">Membrane</keyword>
<dbReference type="InterPro" id="IPR044880">
    <property type="entry name" value="NCX_ion-bd_dom_sf"/>
</dbReference>
<feature type="domain" description="Sodium/calcium exchanger membrane region" evidence="10">
    <location>
        <begin position="643"/>
        <end position="786"/>
    </location>
</feature>
<feature type="region of interest" description="Disordered" evidence="8">
    <location>
        <begin position="335"/>
        <end position="423"/>
    </location>
</feature>
<keyword evidence="6" id="KW-0406">Ion transport</keyword>
<feature type="region of interest" description="Disordered" evidence="8">
    <location>
        <begin position="74"/>
        <end position="105"/>
    </location>
</feature>
<dbReference type="GO" id="GO:0012505">
    <property type="term" value="C:endomembrane system"/>
    <property type="evidence" value="ECO:0007669"/>
    <property type="project" value="UniProtKB-SubCell"/>
</dbReference>
<dbReference type="InParanoid" id="W2S2G5"/>
<evidence type="ECO:0000313" key="11">
    <source>
        <dbReference type="EMBL" id="ETN42881.1"/>
    </source>
</evidence>
<dbReference type="AlphaFoldDB" id="W2S2G5"/>
<sequence>MVDSADEPPLSGRLHSHSWAKTLIPFLKRNRDRQSSSAPNDPENPQSTLQDAGNISSFAAGSASTVNAGILQDTQQQDASAVDKERGGTQPPTLDDPGPEAKPSIPSRFLRDARMIIGSSWINWLLLTVPVGILLGALNDWADLHVVDPSVVFAVNAVAIVPLASLLAFATESVASKMGDTIGALMNVTFGNATELIIFIIALADGQVRVVQAAAVGSILSNLLIILGMSFLLGGLRYREQLYNSTVSQMSACLLCLSVISLLLPTAFHASFNDPNNGTRMVLQVSRGTSIVLLLVYALYLAFSLKSHSFMYASTPQHLIDEEAQHEGVLTQILNSSSSSDSSSTSDSDSDSSRSSRNTAMRIKRAFRRKRRTSSPSSKDGQSTSGANILRTPTDATFATVASQPERQQQGGSSHRAGSIISENVLSGDEADVDAYPRIGRRRSTRQTIARDFENGASEVVEEKSSKRSRRHARRSRRAKHGKKSHHQGVQVDEKTSPREHIRQATSNTLEVPQLQLPEPSNDIVASDSAKQRPSALRHISHAMPPGFNAAAVFPHHEAVARPLAMPAALRPLSRSRSPAPGARRPLQRSTSMPDMIHPTISNTRAVLATPSSTGQNPHEQQPQDGEGEEQDDTKSHLSVTSAIILLLITTGFVAICAEFLVGSIDHLISSTGISQAFVGLIILPLVGNAAEHVTAVTVAVKNKMDLAIAIALGSSIQVALLITPFMVVLGWIIKQEMSLYFSLFETVSLFASALIVGFLLIDGRSNYLEGALLIAAYVIIALAAFYYPNCGLSTVSGLTDGSPDSCTVT</sequence>
<dbReference type="STRING" id="1220924.W2S2G5"/>
<feature type="transmembrane region" description="Helical" evidence="9">
    <location>
        <begin position="768"/>
        <end position="788"/>
    </location>
</feature>
<feature type="transmembrane region" description="Helical" evidence="9">
    <location>
        <begin position="668"/>
        <end position="687"/>
    </location>
</feature>
<dbReference type="Gene3D" id="1.20.1420.30">
    <property type="entry name" value="NCX, central ion-binding region"/>
    <property type="match status" value="2"/>
</dbReference>
<dbReference type="InterPro" id="IPR004837">
    <property type="entry name" value="NaCa_Exmemb"/>
</dbReference>
<dbReference type="Pfam" id="PF01699">
    <property type="entry name" value="Na_Ca_ex"/>
    <property type="match status" value="2"/>
</dbReference>
<evidence type="ECO:0000313" key="12">
    <source>
        <dbReference type="Proteomes" id="UP000030752"/>
    </source>
</evidence>
<feature type="compositionally biased region" description="Basic and acidic residues" evidence="8">
    <location>
        <begin position="492"/>
        <end position="503"/>
    </location>
</feature>
<feature type="transmembrane region" description="Helical" evidence="9">
    <location>
        <begin position="707"/>
        <end position="734"/>
    </location>
</feature>
<feature type="transmembrane region" description="Helical" evidence="9">
    <location>
        <begin position="740"/>
        <end position="761"/>
    </location>
</feature>
<comment type="subcellular location">
    <subcellularLocation>
        <location evidence="1">Endomembrane system</location>
        <topology evidence="1">Multi-pass membrane protein</topology>
    </subcellularLocation>
</comment>
<dbReference type="GO" id="GO:0015369">
    <property type="term" value="F:calcium:proton antiporter activity"/>
    <property type="evidence" value="ECO:0007669"/>
    <property type="project" value="TreeGrafter"/>
</dbReference>
<gene>
    <name evidence="11" type="ORF">HMPREF1541_02039</name>
</gene>
<dbReference type="OrthoDB" id="1699231at2759"/>
<feature type="compositionally biased region" description="Low complexity" evidence="8">
    <location>
        <begin position="336"/>
        <end position="347"/>
    </location>
</feature>
<dbReference type="FunFam" id="1.20.1420.30:FF:000016">
    <property type="entry name" value="Membrane bound cation transporter"/>
    <property type="match status" value="1"/>
</dbReference>
<dbReference type="GeneID" id="19969378"/>
<feature type="transmembrane region" description="Helical" evidence="9">
    <location>
        <begin position="284"/>
        <end position="303"/>
    </location>
</feature>
<keyword evidence="4 9" id="KW-0812">Transmembrane</keyword>
<proteinExistence type="inferred from homology"/>
<evidence type="ECO:0000256" key="7">
    <source>
        <dbReference type="ARBA" id="ARBA00023136"/>
    </source>
</evidence>
<feature type="compositionally biased region" description="Low complexity" evidence="8">
    <location>
        <begin position="571"/>
        <end position="585"/>
    </location>
</feature>
<feature type="transmembrane region" description="Helical" evidence="9">
    <location>
        <begin position="150"/>
        <end position="170"/>
    </location>
</feature>
<dbReference type="GO" id="GO:0006874">
    <property type="term" value="P:intracellular calcium ion homeostasis"/>
    <property type="evidence" value="ECO:0007669"/>
    <property type="project" value="TreeGrafter"/>
</dbReference>